<dbReference type="InterPro" id="IPR017853">
    <property type="entry name" value="GH"/>
</dbReference>
<feature type="domain" description="MalQ N-terminal beta-sandwich" evidence="12">
    <location>
        <begin position="86"/>
        <end position="163"/>
    </location>
</feature>
<evidence type="ECO:0000256" key="2">
    <source>
        <dbReference type="ARBA" id="ARBA00005684"/>
    </source>
</evidence>
<dbReference type="EMBL" id="JACBZD010000001">
    <property type="protein sequence ID" value="NYI04221.1"/>
    <property type="molecule type" value="Genomic_DNA"/>
</dbReference>
<dbReference type="Gene3D" id="3.20.20.80">
    <property type="entry name" value="Glycosidases"/>
    <property type="match status" value="1"/>
</dbReference>
<dbReference type="InterPro" id="IPR003385">
    <property type="entry name" value="Glyco_hydro_77"/>
</dbReference>
<organism evidence="13 14">
    <name type="scientific">Allostreptomyces psammosilenae</name>
    <dbReference type="NCBI Taxonomy" id="1892865"/>
    <lineage>
        <taxon>Bacteria</taxon>
        <taxon>Bacillati</taxon>
        <taxon>Actinomycetota</taxon>
        <taxon>Actinomycetes</taxon>
        <taxon>Kitasatosporales</taxon>
        <taxon>Streptomycetaceae</taxon>
        <taxon>Allostreptomyces</taxon>
    </lineage>
</organism>
<evidence type="ECO:0000256" key="9">
    <source>
        <dbReference type="ARBA" id="ARBA00031501"/>
    </source>
</evidence>
<dbReference type="EC" id="2.4.1.25" evidence="3 10"/>
<dbReference type="SUPFAM" id="SSF51445">
    <property type="entry name" value="(Trans)glycosidases"/>
    <property type="match status" value="1"/>
</dbReference>
<dbReference type="NCBIfam" id="TIGR00217">
    <property type="entry name" value="malQ"/>
    <property type="match status" value="1"/>
</dbReference>
<evidence type="ECO:0000256" key="7">
    <source>
        <dbReference type="ARBA" id="ARBA00023277"/>
    </source>
</evidence>
<evidence type="ECO:0000256" key="11">
    <source>
        <dbReference type="SAM" id="MobiDB-lite"/>
    </source>
</evidence>
<dbReference type="PANTHER" id="PTHR32438">
    <property type="entry name" value="4-ALPHA-GLUCANOTRANSFERASE DPE1, CHLOROPLASTIC/AMYLOPLASTIC"/>
    <property type="match status" value="1"/>
</dbReference>
<sequence length="726" mass="77448">MTNPERPDGAAPGAGGPDRAVDAPLVELARAHGVATDYRTDRGHRVAVAPDTLVAVLAALGVDAATPGAARRSLQALRHRRASRPLPPCVVVRSGSAAARRLALPDGAEAWATLEDGRRLRLPVAGTGAGGAAADLTGVPVGRHTLRVDTPRGTADAPLLVAPERLATGPERGWGLLTQLYSVLSRHSWGMGDLADLARLATWAGGTLGAGFLQLNPLHAAVPGPLPDPSPYRPSSRRFPDPTHLRVEAVPEYALLDAATRERVDALAARGRALGQAVLREGALIDREAVRELKHQALRLLHRVPLGPARRAAYQAYCEREGAGLTDFATWCALAEVHGPAWRSWPAPLRDPRSGAVAEARRALADRVDYHRWTAWLVDEQLAAAQAAATAAGMPVGLVHDLAVGVDPQGADAWALRHHLADGVTVGAPPDDFNPRGQDWGLPPWRPDALAASGYAPYADLLRTAARHAGALRVDHVMGLFRLWWVPEGRPPSEGTYVSYDGRAMLAVLALQAHRAGALVIGEDLGTVEREVREEMADLGILGTSVLRFEYLGGSVGRSGPLPPEHWRRDCVATLTTHDLPSTAAWLSGEHVELRRRLGLLTRPVEQEAAEAAAERDGWLAELRRLGLLSDDPADGALPVQVAALHRFLLLTPARLLGVWLPDAVGDRRPQNLPGTSTEYPNWRLPVADATGRPLALEELTRHPGFAALAELFAAVRNRPAAPGGS</sequence>
<evidence type="ECO:0000256" key="10">
    <source>
        <dbReference type="RuleBase" id="RU361207"/>
    </source>
</evidence>
<feature type="region of interest" description="Disordered" evidence="11">
    <location>
        <begin position="1"/>
        <end position="20"/>
    </location>
</feature>
<evidence type="ECO:0000256" key="1">
    <source>
        <dbReference type="ARBA" id="ARBA00000439"/>
    </source>
</evidence>
<evidence type="ECO:0000259" key="12">
    <source>
        <dbReference type="Pfam" id="PF21226"/>
    </source>
</evidence>
<evidence type="ECO:0000313" key="13">
    <source>
        <dbReference type="EMBL" id="NYI04221.1"/>
    </source>
</evidence>
<dbReference type="GO" id="GO:0004134">
    <property type="term" value="F:4-alpha-glucanotransferase activity"/>
    <property type="evidence" value="ECO:0007669"/>
    <property type="project" value="UniProtKB-EC"/>
</dbReference>
<protein>
    <recommendedName>
        <fullName evidence="4 10">4-alpha-glucanotransferase</fullName>
        <ecNumber evidence="3 10">2.4.1.25</ecNumber>
    </recommendedName>
    <alternativeName>
        <fullName evidence="8 10">Amylomaltase</fullName>
    </alternativeName>
    <alternativeName>
        <fullName evidence="9 10">Disproportionating enzyme</fullName>
    </alternativeName>
</protein>
<dbReference type="InterPro" id="IPR048458">
    <property type="entry name" value="MalQ_N"/>
</dbReference>
<dbReference type="PANTHER" id="PTHR32438:SF5">
    <property type="entry name" value="4-ALPHA-GLUCANOTRANSFERASE DPE1, CHLOROPLASTIC_AMYLOPLASTIC"/>
    <property type="match status" value="1"/>
</dbReference>
<dbReference type="GO" id="GO:0005975">
    <property type="term" value="P:carbohydrate metabolic process"/>
    <property type="evidence" value="ECO:0007669"/>
    <property type="project" value="InterPro"/>
</dbReference>
<accession>A0A853A082</accession>
<keyword evidence="7 10" id="KW-0119">Carbohydrate metabolism</keyword>
<evidence type="ECO:0000256" key="4">
    <source>
        <dbReference type="ARBA" id="ARBA00020295"/>
    </source>
</evidence>
<reference evidence="13 14" key="1">
    <citation type="submission" date="2020-07" db="EMBL/GenBank/DDBJ databases">
        <title>Sequencing the genomes of 1000 actinobacteria strains.</title>
        <authorList>
            <person name="Klenk H.-P."/>
        </authorList>
    </citation>
    <scope>NUCLEOTIDE SEQUENCE [LARGE SCALE GENOMIC DNA]</scope>
    <source>
        <strain evidence="13 14">DSM 42178</strain>
    </source>
</reference>
<comment type="catalytic activity">
    <reaction evidence="1 10">
        <text>Transfers a segment of a (1-&gt;4)-alpha-D-glucan to a new position in an acceptor, which may be glucose or a (1-&gt;4)-alpha-D-glucan.</text>
        <dbReference type="EC" id="2.4.1.25"/>
    </reaction>
</comment>
<evidence type="ECO:0000313" key="14">
    <source>
        <dbReference type="Proteomes" id="UP000567795"/>
    </source>
</evidence>
<proteinExistence type="inferred from homology"/>
<dbReference type="RefSeq" id="WP_312892448.1">
    <property type="nucleotide sequence ID" value="NZ_JACBZD010000001.1"/>
</dbReference>
<evidence type="ECO:0000256" key="6">
    <source>
        <dbReference type="ARBA" id="ARBA00022679"/>
    </source>
</evidence>
<gene>
    <name evidence="13" type="ORF">FHU37_001164</name>
</gene>
<evidence type="ECO:0000256" key="3">
    <source>
        <dbReference type="ARBA" id="ARBA00012560"/>
    </source>
</evidence>
<keyword evidence="14" id="KW-1185">Reference proteome</keyword>
<keyword evidence="5 10" id="KW-0328">Glycosyltransferase</keyword>
<evidence type="ECO:0000256" key="5">
    <source>
        <dbReference type="ARBA" id="ARBA00022676"/>
    </source>
</evidence>
<evidence type="ECO:0000256" key="8">
    <source>
        <dbReference type="ARBA" id="ARBA00031423"/>
    </source>
</evidence>
<comment type="similarity">
    <text evidence="2 10">Belongs to the disproportionating enzyme family.</text>
</comment>
<dbReference type="Pfam" id="PF21226">
    <property type="entry name" value="MalQ_N"/>
    <property type="match status" value="1"/>
</dbReference>
<keyword evidence="6 10" id="KW-0808">Transferase</keyword>
<name>A0A853A082_9ACTN</name>
<dbReference type="Proteomes" id="UP000567795">
    <property type="component" value="Unassembled WGS sequence"/>
</dbReference>
<dbReference type="Pfam" id="PF02446">
    <property type="entry name" value="Glyco_hydro_77"/>
    <property type="match status" value="1"/>
</dbReference>
<comment type="caution">
    <text evidence="13">The sequence shown here is derived from an EMBL/GenBank/DDBJ whole genome shotgun (WGS) entry which is preliminary data.</text>
</comment>
<dbReference type="AlphaFoldDB" id="A0A853A082"/>